<gene>
    <name evidence="4" type="ORF">BJ322DRAFT_1103127</name>
</gene>
<dbReference type="PANTHER" id="PTHR12184">
    <property type="entry name" value="UBIQUINOL-CYTOCHROME C REDUCTASE COMPLEX ASSEMBLY FACTOR 1 FAMILY MEMBER"/>
    <property type="match status" value="1"/>
</dbReference>
<comment type="caution">
    <text evidence="4">The sequence shown here is derived from an EMBL/GenBank/DDBJ whole genome shotgun (WGS) entry which is preliminary data.</text>
</comment>
<evidence type="ECO:0000313" key="5">
    <source>
        <dbReference type="Proteomes" id="UP000736335"/>
    </source>
</evidence>
<comment type="similarity">
    <text evidence="1">Belongs to the CBP3 family.</text>
</comment>
<reference evidence="4" key="2">
    <citation type="submission" date="2020-11" db="EMBL/GenBank/DDBJ databases">
        <authorList>
            <consortium name="DOE Joint Genome Institute"/>
            <person name="Kuo A."/>
            <person name="Miyauchi S."/>
            <person name="Kiss E."/>
            <person name="Drula E."/>
            <person name="Kohler A."/>
            <person name="Sanchez-Garcia M."/>
            <person name="Andreopoulos B."/>
            <person name="Barry K.W."/>
            <person name="Bonito G."/>
            <person name="Buee M."/>
            <person name="Carver A."/>
            <person name="Chen C."/>
            <person name="Cichocki N."/>
            <person name="Clum A."/>
            <person name="Culley D."/>
            <person name="Crous P.W."/>
            <person name="Fauchery L."/>
            <person name="Girlanda M."/>
            <person name="Hayes R."/>
            <person name="Keri Z."/>
            <person name="Labutti K."/>
            <person name="Lipzen A."/>
            <person name="Lombard V."/>
            <person name="Magnuson J."/>
            <person name="Maillard F."/>
            <person name="Morin E."/>
            <person name="Murat C."/>
            <person name="Nolan M."/>
            <person name="Ohm R."/>
            <person name="Pangilinan J."/>
            <person name="Pereira M."/>
            <person name="Perotto S."/>
            <person name="Peter M."/>
            <person name="Riley R."/>
            <person name="Sitrit Y."/>
            <person name="Stielow B."/>
            <person name="Szollosi G."/>
            <person name="Zifcakova L."/>
            <person name="Stursova M."/>
            <person name="Spatafora J.W."/>
            <person name="Tedersoo L."/>
            <person name="Vaario L.-M."/>
            <person name="Yamada A."/>
            <person name="Yan M."/>
            <person name="Wang P."/>
            <person name="Xu J."/>
            <person name="Bruns T."/>
            <person name="Baldrian P."/>
            <person name="Vilgalys R."/>
            <person name="Henrissat B."/>
            <person name="Grigoriev I.V."/>
            <person name="Hibbett D."/>
            <person name="Nagy L.G."/>
            <person name="Martin F.M."/>
        </authorList>
    </citation>
    <scope>NUCLEOTIDE SEQUENCE</scope>
    <source>
        <strain evidence="4">UH-Tt-Lm1</strain>
    </source>
</reference>
<dbReference type="InterPro" id="IPR021150">
    <property type="entry name" value="Ubiq_cyt_c_chap"/>
</dbReference>
<sequence>MYAQRLAQRRLATVHWAAALRVQRFRRLTTVSPPPETPQPSPSSKPYRYEKAEPERSWVVQKIRANPVALKIVRALGRAMGYGSTKQVAGRRTLAMYEQVCAIKASEDRVFWQACDLPPTFQSWFTITNLHIWLLTVRLRALPQPHGVTHIQGLIDHFFLDVEDRIRAVLQPVDPDTPSQTDFYAPPSFSDTTSVPLATKKRGRAPDKLVRQQMHILKEQWAGLGTSLDLGLAMGDAEMAGAVWRNFLGARGARGIPYNTSPSFRRSINPVTGGKMSMAKLKLLERGFESEEATDDNSGVADYPKDQLDKYVTYPELMVDIVAYIHRELKRLEGISDDDLLGISKELGREGRGVEVLKFGPI</sequence>
<dbReference type="EMBL" id="WIUZ02000001">
    <property type="protein sequence ID" value="KAF9792648.1"/>
    <property type="molecule type" value="Genomic_DNA"/>
</dbReference>
<evidence type="ECO:0000256" key="1">
    <source>
        <dbReference type="ARBA" id="ARBA00006407"/>
    </source>
</evidence>
<evidence type="ECO:0000259" key="3">
    <source>
        <dbReference type="Pfam" id="PF03981"/>
    </source>
</evidence>
<feature type="compositionally biased region" description="Pro residues" evidence="2">
    <location>
        <begin position="32"/>
        <end position="43"/>
    </location>
</feature>
<accession>A0A9P6LCW8</accession>
<proteinExistence type="inferred from homology"/>
<dbReference type="InterPro" id="IPR007129">
    <property type="entry name" value="Ubiqinol_cyt_c_chaperone_CPB3"/>
</dbReference>
<feature type="region of interest" description="Disordered" evidence="2">
    <location>
        <begin position="29"/>
        <end position="50"/>
    </location>
</feature>
<keyword evidence="5" id="KW-1185">Reference proteome</keyword>
<reference evidence="4" key="1">
    <citation type="journal article" date="2020" name="Nat. Commun.">
        <title>Large-scale genome sequencing of mycorrhizal fungi provides insights into the early evolution of symbiotic traits.</title>
        <authorList>
            <person name="Miyauchi S."/>
            <person name="Kiss E."/>
            <person name="Kuo A."/>
            <person name="Drula E."/>
            <person name="Kohler A."/>
            <person name="Sanchez-Garcia M."/>
            <person name="Morin E."/>
            <person name="Andreopoulos B."/>
            <person name="Barry K.W."/>
            <person name="Bonito G."/>
            <person name="Buee M."/>
            <person name="Carver A."/>
            <person name="Chen C."/>
            <person name="Cichocki N."/>
            <person name="Clum A."/>
            <person name="Culley D."/>
            <person name="Crous P.W."/>
            <person name="Fauchery L."/>
            <person name="Girlanda M."/>
            <person name="Hayes R.D."/>
            <person name="Keri Z."/>
            <person name="LaButti K."/>
            <person name="Lipzen A."/>
            <person name="Lombard V."/>
            <person name="Magnuson J."/>
            <person name="Maillard F."/>
            <person name="Murat C."/>
            <person name="Nolan M."/>
            <person name="Ohm R.A."/>
            <person name="Pangilinan J."/>
            <person name="Pereira M.F."/>
            <person name="Perotto S."/>
            <person name="Peter M."/>
            <person name="Pfister S."/>
            <person name="Riley R."/>
            <person name="Sitrit Y."/>
            <person name="Stielow J.B."/>
            <person name="Szollosi G."/>
            <person name="Zifcakova L."/>
            <person name="Stursova M."/>
            <person name="Spatafora J.W."/>
            <person name="Tedersoo L."/>
            <person name="Vaario L.M."/>
            <person name="Yamada A."/>
            <person name="Yan M."/>
            <person name="Wang P."/>
            <person name="Xu J."/>
            <person name="Bruns T."/>
            <person name="Baldrian P."/>
            <person name="Vilgalys R."/>
            <person name="Dunand C."/>
            <person name="Henrissat B."/>
            <person name="Grigoriev I.V."/>
            <person name="Hibbett D."/>
            <person name="Nagy L.G."/>
            <person name="Martin F.M."/>
        </authorList>
    </citation>
    <scope>NUCLEOTIDE SEQUENCE</scope>
    <source>
        <strain evidence="4">UH-Tt-Lm1</strain>
    </source>
</reference>
<dbReference type="OrthoDB" id="10253878at2759"/>
<dbReference type="GO" id="GO:0005739">
    <property type="term" value="C:mitochondrion"/>
    <property type="evidence" value="ECO:0007669"/>
    <property type="project" value="TreeGrafter"/>
</dbReference>
<dbReference type="Pfam" id="PF03981">
    <property type="entry name" value="Ubiq_cyt_C_chap"/>
    <property type="match status" value="2"/>
</dbReference>
<name>A0A9P6LCW8_9AGAM</name>
<feature type="domain" description="Ubiquinol-cytochrome c chaperone" evidence="3">
    <location>
        <begin position="206"/>
        <end position="251"/>
    </location>
</feature>
<dbReference type="AlphaFoldDB" id="A0A9P6LCW8"/>
<feature type="domain" description="Ubiquinol-cytochrome c chaperone" evidence="3">
    <location>
        <begin position="113"/>
        <end position="168"/>
    </location>
</feature>
<evidence type="ECO:0000313" key="4">
    <source>
        <dbReference type="EMBL" id="KAF9792648.1"/>
    </source>
</evidence>
<evidence type="ECO:0000256" key="2">
    <source>
        <dbReference type="SAM" id="MobiDB-lite"/>
    </source>
</evidence>
<organism evidence="4 5">
    <name type="scientific">Thelephora terrestris</name>
    <dbReference type="NCBI Taxonomy" id="56493"/>
    <lineage>
        <taxon>Eukaryota</taxon>
        <taxon>Fungi</taxon>
        <taxon>Dikarya</taxon>
        <taxon>Basidiomycota</taxon>
        <taxon>Agaricomycotina</taxon>
        <taxon>Agaricomycetes</taxon>
        <taxon>Thelephorales</taxon>
        <taxon>Thelephoraceae</taxon>
        <taxon>Thelephora</taxon>
    </lineage>
</organism>
<dbReference type="Proteomes" id="UP000736335">
    <property type="component" value="Unassembled WGS sequence"/>
</dbReference>
<dbReference type="PANTHER" id="PTHR12184:SF1">
    <property type="entry name" value="UBIQUINOL-CYTOCHROME-C REDUCTASE COMPLEX ASSEMBLY FACTOR 1"/>
    <property type="match status" value="1"/>
</dbReference>
<dbReference type="GO" id="GO:0034551">
    <property type="term" value="P:mitochondrial respiratory chain complex III assembly"/>
    <property type="evidence" value="ECO:0007669"/>
    <property type="project" value="TreeGrafter"/>
</dbReference>
<protein>
    <recommendedName>
        <fullName evidence="3">Ubiquinol-cytochrome c chaperone domain-containing protein</fullName>
    </recommendedName>
</protein>